<proteinExistence type="predicted"/>
<dbReference type="Pfam" id="PF00646">
    <property type="entry name" value="F-box"/>
    <property type="match status" value="1"/>
</dbReference>
<reference evidence="3" key="1">
    <citation type="journal article" date="2017" name="Nature">
        <title>The sunflower genome provides insights into oil metabolism, flowering and Asterid evolution.</title>
        <authorList>
            <person name="Badouin H."/>
            <person name="Gouzy J."/>
            <person name="Grassa C.J."/>
            <person name="Murat F."/>
            <person name="Staton S.E."/>
            <person name="Cottret L."/>
            <person name="Lelandais-Briere C."/>
            <person name="Owens G.L."/>
            <person name="Carrere S."/>
            <person name="Mayjonade B."/>
            <person name="Legrand L."/>
            <person name="Gill N."/>
            <person name="Kane N.C."/>
            <person name="Bowers J.E."/>
            <person name="Hubner S."/>
            <person name="Bellec A."/>
            <person name="Berard A."/>
            <person name="Berges H."/>
            <person name="Blanchet N."/>
            <person name="Boniface M.C."/>
            <person name="Brunel D."/>
            <person name="Catrice O."/>
            <person name="Chaidir N."/>
            <person name="Claudel C."/>
            <person name="Donnadieu C."/>
            <person name="Faraut T."/>
            <person name="Fievet G."/>
            <person name="Helmstetter N."/>
            <person name="King M."/>
            <person name="Knapp S.J."/>
            <person name="Lai Z."/>
            <person name="Le Paslier M.C."/>
            <person name="Lippi Y."/>
            <person name="Lorenzon L."/>
            <person name="Mandel J.R."/>
            <person name="Marage G."/>
            <person name="Marchand G."/>
            <person name="Marquand E."/>
            <person name="Bret-Mestries E."/>
            <person name="Morien E."/>
            <person name="Nambeesan S."/>
            <person name="Nguyen T."/>
            <person name="Pegot-Espagnet P."/>
            <person name="Pouilly N."/>
            <person name="Raftis F."/>
            <person name="Sallet E."/>
            <person name="Schiex T."/>
            <person name="Thomas J."/>
            <person name="Vandecasteele C."/>
            <person name="Vares D."/>
            <person name="Vear F."/>
            <person name="Vautrin S."/>
            <person name="Crespi M."/>
            <person name="Mangin B."/>
            <person name="Burke J.M."/>
            <person name="Salse J."/>
            <person name="Munos S."/>
            <person name="Vincourt P."/>
            <person name="Rieseberg L.H."/>
            <person name="Langlade N.B."/>
        </authorList>
    </citation>
    <scope>NUCLEOTIDE SEQUENCE</scope>
    <source>
        <tissue evidence="3">Leaves</tissue>
    </source>
</reference>
<feature type="domain" description="F-box associated beta-propeller type 1" evidence="2">
    <location>
        <begin position="119"/>
        <end position="265"/>
    </location>
</feature>
<dbReference type="PANTHER" id="PTHR31672:SF13">
    <property type="entry name" value="F-BOX PROTEIN CPR30-LIKE"/>
    <property type="match status" value="1"/>
</dbReference>
<gene>
    <name evidence="3" type="ORF">HanXRQr2_Chr10g0434061</name>
</gene>
<dbReference type="AlphaFoldDB" id="A0A9K3HW26"/>
<evidence type="ECO:0000259" key="1">
    <source>
        <dbReference type="Pfam" id="PF00646"/>
    </source>
</evidence>
<dbReference type="Proteomes" id="UP000215914">
    <property type="component" value="Unassembled WGS sequence"/>
</dbReference>
<dbReference type="Gramene" id="mRNA:HanXRQr2_Chr10g0434061">
    <property type="protein sequence ID" value="mRNA:HanXRQr2_Chr10g0434061"/>
    <property type="gene ID" value="HanXRQr2_Chr10g0434061"/>
</dbReference>
<dbReference type="CDD" id="cd22157">
    <property type="entry name" value="F-box_AtFBW1-like"/>
    <property type="match status" value="1"/>
</dbReference>
<dbReference type="EMBL" id="MNCJ02000325">
    <property type="protein sequence ID" value="KAF5785883.1"/>
    <property type="molecule type" value="Genomic_DNA"/>
</dbReference>
<evidence type="ECO:0000313" key="3">
    <source>
        <dbReference type="EMBL" id="KAF5785883.1"/>
    </source>
</evidence>
<dbReference type="InterPro" id="IPR017451">
    <property type="entry name" value="F-box-assoc_interact_dom"/>
</dbReference>
<dbReference type="SUPFAM" id="SSF81383">
    <property type="entry name" value="F-box domain"/>
    <property type="match status" value="1"/>
</dbReference>
<dbReference type="InterPro" id="IPR001810">
    <property type="entry name" value="F-box_dom"/>
</dbReference>
<dbReference type="PANTHER" id="PTHR31672">
    <property type="entry name" value="BNACNNG10540D PROTEIN"/>
    <property type="match status" value="1"/>
</dbReference>
<name>A0A9K3HW26_HELAN</name>
<feature type="domain" description="F-box" evidence="1">
    <location>
        <begin position="31"/>
        <end position="54"/>
    </location>
</feature>
<reference evidence="3" key="2">
    <citation type="submission" date="2020-06" db="EMBL/GenBank/DDBJ databases">
        <title>Helianthus annuus Genome sequencing and assembly Release 2.</title>
        <authorList>
            <person name="Gouzy J."/>
            <person name="Langlade N."/>
            <person name="Munos S."/>
        </authorList>
    </citation>
    <scope>NUCLEOTIDE SEQUENCE</scope>
    <source>
        <tissue evidence="3">Leaves</tissue>
    </source>
</reference>
<dbReference type="InterPro" id="IPR050796">
    <property type="entry name" value="SCF_F-box_component"/>
</dbReference>
<dbReference type="InterPro" id="IPR036047">
    <property type="entry name" value="F-box-like_dom_sf"/>
</dbReference>
<dbReference type="Pfam" id="PF07734">
    <property type="entry name" value="FBA_1"/>
    <property type="match status" value="1"/>
</dbReference>
<protein>
    <submittedName>
        <fullName evidence="3">F-box associated interaction domain, F-box-like domain superfamily</fullName>
    </submittedName>
</protein>
<organism evidence="3 4">
    <name type="scientific">Helianthus annuus</name>
    <name type="common">Common sunflower</name>
    <dbReference type="NCBI Taxonomy" id="4232"/>
    <lineage>
        <taxon>Eukaryota</taxon>
        <taxon>Viridiplantae</taxon>
        <taxon>Streptophyta</taxon>
        <taxon>Embryophyta</taxon>
        <taxon>Tracheophyta</taxon>
        <taxon>Spermatophyta</taxon>
        <taxon>Magnoliopsida</taxon>
        <taxon>eudicotyledons</taxon>
        <taxon>Gunneridae</taxon>
        <taxon>Pentapetalae</taxon>
        <taxon>asterids</taxon>
        <taxon>campanulids</taxon>
        <taxon>Asterales</taxon>
        <taxon>Asteraceae</taxon>
        <taxon>Asteroideae</taxon>
        <taxon>Heliantheae alliance</taxon>
        <taxon>Heliantheae</taxon>
        <taxon>Helianthus</taxon>
    </lineage>
</organism>
<sequence>MEFCLYCYGTVIESIGVLRIMERIGDDMMFEEILSRLPAKVVCQFKCVCKQWCYELSTPKFVLIHTRRLSNLLQKKLLSLNEHTIVVDDIVSGNLEVDTRKIVTFPYDVQPSRLIIIGSFNGLILLCIRMTDANELVLWNPTIRRFKLISDDYFSRYFGRHDDTGGMYVDEHNDLKVLHINCFAGAVTARVYSRHNDSWRNLSFLKGCLFGSSFYSWSHGSYSGKTIYFTVSNYWIPPGECNIVAFDVISESFSILRFPERIQVNPCQVHFLTISDRLHGIVVRYSDELTAELVKYEHDDWITVFSFTNARIVQQLDPQQRTNIIQDNKWLVTSIWGDTVEVLLCNDSFNYIQHVDSFNGPKGALFLETIVSPF</sequence>
<dbReference type="NCBIfam" id="TIGR01640">
    <property type="entry name" value="F_box_assoc_1"/>
    <property type="match status" value="1"/>
</dbReference>
<dbReference type="InterPro" id="IPR006527">
    <property type="entry name" value="F-box-assoc_dom_typ1"/>
</dbReference>
<comment type="caution">
    <text evidence="3">The sequence shown here is derived from an EMBL/GenBank/DDBJ whole genome shotgun (WGS) entry which is preliminary data.</text>
</comment>
<accession>A0A9K3HW26</accession>
<keyword evidence="4" id="KW-1185">Reference proteome</keyword>
<evidence type="ECO:0000313" key="4">
    <source>
        <dbReference type="Proteomes" id="UP000215914"/>
    </source>
</evidence>
<evidence type="ECO:0000259" key="2">
    <source>
        <dbReference type="Pfam" id="PF07734"/>
    </source>
</evidence>